<dbReference type="EMBL" id="MU394456">
    <property type="protein sequence ID" value="KAI6080308.1"/>
    <property type="molecule type" value="Genomic_DNA"/>
</dbReference>
<gene>
    <name evidence="1" type="ORF">F4821DRAFT_64475</name>
</gene>
<sequence>MLERRSLENLISISRHPVLAPAVRTLQVCIDHLVDPELLSGPEGNRDGVDEVLDEMLQSGGHDTQDMDIGRSDVPYVDIEAPCVNIEAYAALYEEQKHMFESDRDKEYLTLAMTGLANCKKIILGDRPRPWGAAYILKQTGYYPSRSMETWRYHSVDFVKRALHVSLLSAMDSGLPLRELSIDFGTLRDDCDRITPDMLALPEFDALRMRSPFTSLVHLKLLVNTEYYRGNWETNLVHFILLFVSLSHLEISFEYHDEHVLFPRLCEILCVPTLEVLDLDSVDCTESELAKLLLAHKNTLKQVSLSYIGFIAGGGDWVSLIHTIRDTLSLEYFKLGQCTQYSAARKCIFPDEGFRFVQHAEDWQRLIDLILATVTTPDA</sequence>
<accession>A0ACC0CIP3</accession>
<proteinExistence type="predicted"/>
<evidence type="ECO:0000313" key="1">
    <source>
        <dbReference type="EMBL" id="KAI6080308.1"/>
    </source>
</evidence>
<name>A0ACC0CIP3_9PEZI</name>
<organism evidence="1 2">
    <name type="scientific">Hypoxylon rubiginosum</name>
    <dbReference type="NCBI Taxonomy" id="110542"/>
    <lineage>
        <taxon>Eukaryota</taxon>
        <taxon>Fungi</taxon>
        <taxon>Dikarya</taxon>
        <taxon>Ascomycota</taxon>
        <taxon>Pezizomycotina</taxon>
        <taxon>Sordariomycetes</taxon>
        <taxon>Xylariomycetidae</taxon>
        <taxon>Xylariales</taxon>
        <taxon>Hypoxylaceae</taxon>
        <taxon>Hypoxylon</taxon>
    </lineage>
</organism>
<protein>
    <submittedName>
        <fullName evidence="1">Uncharacterized protein</fullName>
    </submittedName>
</protein>
<reference evidence="1 2" key="1">
    <citation type="journal article" date="2022" name="New Phytol.">
        <title>Ecological generalism drives hyperdiversity of secondary metabolite gene clusters in xylarialean endophytes.</title>
        <authorList>
            <person name="Franco M.E.E."/>
            <person name="Wisecaver J.H."/>
            <person name="Arnold A.E."/>
            <person name="Ju Y.M."/>
            <person name="Slot J.C."/>
            <person name="Ahrendt S."/>
            <person name="Moore L.P."/>
            <person name="Eastman K.E."/>
            <person name="Scott K."/>
            <person name="Konkel Z."/>
            <person name="Mondo S.J."/>
            <person name="Kuo A."/>
            <person name="Hayes R.D."/>
            <person name="Haridas S."/>
            <person name="Andreopoulos B."/>
            <person name="Riley R."/>
            <person name="LaButti K."/>
            <person name="Pangilinan J."/>
            <person name="Lipzen A."/>
            <person name="Amirebrahimi M."/>
            <person name="Yan J."/>
            <person name="Adam C."/>
            <person name="Keymanesh K."/>
            <person name="Ng V."/>
            <person name="Louie K."/>
            <person name="Northen T."/>
            <person name="Drula E."/>
            <person name="Henrissat B."/>
            <person name="Hsieh H.M."/>
            <person name="Youens-Clark K."/>
            <person name="Lutzoni F."/>
            <person name="Miadlikowska J."/>
            <person name="Eastwood D.C."/>
            <person name="Hamelin R.C."/>
            <person name="Grigoriev I.V."/>
            <person name="U'Ren J.M."/>
        </authorList>
    </citation>
    <scope>NUCLEOTIDE SEQUENCE [LARGE SCALE GENOMIC DNA]</scope>
    <source>
        <strain evidence="1 2">ER1909</strain>
    </source>
</reference>
<dbReference type="Proteomes" id="UP001497680">
    <property type="component" value="Unassembled WGS sequence"/>
</dbReference>
<evidence type="ECO:0000313" key="2">
    <source>
        <dbReference type="Proteomes" id="UP001497680"/>
    </source>
</evidence>
<keyword evidence="2" id="KW-1185">Reference proteome</keyword>
<comment type="caution">
    <text evidence="1">The sequence shown here is derived from an EMBL/GenBank/DDBJ whole genome shotgun (WGS) entry which is preliminary data.</text>
</comment>